<feature type="region of interest" description="Disordered" evidence="1">
    <location>
        <begin position="45"/>
        <end position="73"/>
    </location>
</feature>
<feature type="compositionally biased region" description="Polar residues" evidence="1">
    <location>
        <begin position="1"/>
        <end position="15"/>
    </location>
</feature>
<sequence>MATPNESSSQRTNSVGGLRVKKLEKRNRSRTLKLKRLYKVGLSARVESSRDEESLGNDASKQERMTDAIDADKDITLDLQERERERAEKEQEANIALIETWDDIQAKIDADHQLVKRLQAQEQEELSDAERLHYFNNS</sequence>
<evidence type="ECO:0000313" key="2">
    <source>
        <dbReference type="EMBL" id="GFA72645.1"/>
    </source>
</evidence>
<dbReference type="AlphaFoldDB" id="A0A699K5J9"/>
<feature type="region of interest" description="Disordered" evidence="1">
    <location>
        <begin position="1"/>
        <end position="27"/>
    </location>
</feature>
<comment type="caution">
    <text evidence="2">The sequence shown here is derived from an EMBL/GenBank/DDBJ whole genome shotgun (WGS) entry which is preliminary data.</text>
</comment>
<proteinExistence type="predicted"/>
<reference evidence="2" key="1">
    <citation type="journal article" date="2019" name="Sci. Rep.">
        <title>Draft genome of Tanacetum cinerariifolium, the natural source of mosquito coil.</title>
        <authorList>
            <person name="Yamashiro T."/>
            <person name="Shiraishi A."/>
            <person name="Satake H."/>
            <person name="Nakayama K."/>
        </authorList>
    </citation>
    <scope>NUCLEOTIDE SEQUENCE</scope>
</reference>
<name>A0A699K5J9_TANCI</name>
<accession>A0A699K5J9</accession>
<organism evidence="2">
    <name type="scientific">Tanacetum cinerariifolium</name>
    <name type="common">Dalmatian daisy</name>
    <name type="synonym">Chrysanthemum cinerariifolium</name>
    <dbReference type="NCBI Taxonomy" id="118510"/>
    <lineage>
        <taxon>Eukaryota</taxon>
        <taxon>Viridiplantae</taxon>
        <taxon>Streptophyta</taxon>
        <taxon>Embryophyta</taxon>
        <taxon>Tracheophyta</taxon>
        <taxon>Spermatophyta</taxon>
        <taxon>Magnoliopsida</taxon>
        <taxon>eudicotyledons</taxon>
        <taxon>Gunneridae</taxon>
        <taxon>Pentapetalae</taxon>
        <taxon>asterids</taxon>
        <taxon>campanulids</taxon>
        <taxon>Asterales</taxon>
        <taxon>Asteraceae</taxon>
        <taxon>Asteroideae</taxon>
        <taxon>Anthemideae</taxon>
        <taxon>Anthemidinae</taxon>
        <taxon>Tanacetum</taxon>
    </lineage>
</organism>
<evidence type="ECO:0000256" key="1">
    <source>
        <dbReference type="SAM" id="MobiDB-lite"/>
    </source>
</evidence>
<protein>
    <submittedName>
        <fullName evidence="2">Uncharacterized protein</fullName>
    </submittedName>
</protein>
<gene>
    <name evidence="2" type="ORF">Tci_644617</name>
</gene>
<dbReference type="EMBL" id="BKCJ010476329">
    <property type="protein sequence ID" value="GFA72645.1"/>
    <property type="molecule type" value="Genomic_DNA"/>
</dbReference>
<feature type="compositionally biased region" description="Basic and acidic residues" evidence="1">
    <location>
        <begin position="60"/>
        <end position="73"/>
    </location>
</feature>